<evidence type="ECO:0000259" key="1">
    <source>
        <dbReference type="Pfam" id="PF01936"/>
    </source>
</evidence>
<dbReference type="PANTHER" id="PTHR35811">
    <property type="entry name" value="SLR1870 PROTEIN"/>
    <property type="match status" value="1"/>
</dbReference>
<protein>
    <submittedName>
        <fullName evidence="2">NYN domain-containing protein</fullName>
    </submittedName>
</protein>
<dbReference type="InterPro" id="IPR041966">
    <property type="entry name" value="LOTUS-like"/>
</dbReference>
<dbReference type="RefSeq" id="WP_027952921.1">
    <property type="nucleotide sequence ID" value="NZ_CP013195.1"/>
</dbReference>
<keyword evidence="3" id="KW-1185">Reference proteome</keyword>
<evidence type="ECO:0000313" key="3">
    <source>
        <dbReference type="Proteomes" id="UP000056252"/>
    </source>
</evidence>
<dbReference type="CDD" id="cd11297">
    <property type="entry name" value="PIN_LabA-like_N_1"/>
    <property type="match status" value="1"/>
</dbReference>
<organism evidence="2 3">
    <name type="scientific">Hoylesella enoeca</name>
    <dbReference type="NCBI Taxonomy" id="76123"/>
    <lineage>
        <taxon>Bacteria</taxon>
        <taxon>Pseudomonadati</taxon>
        <taxon>Bacteroidota</taxon>
        <taxon>Bacteroidia</taxon>
        <taxon>Bacteroidales</taxon>
        <taxon>Prevotellaceae</taxon>
        <taxon>Hoylesella</taxon>
    </lineage>
</organism>
<dbReference type="Pfam" id="PF01936">
    <property type="entry name" value="NYN"/>
    <property type="match status" value="1"/>
</dbReference>
<dbReference type="PANTHER" id="PTHR35811:SF1">
    <property type="entry name" value="HTH OST-TYPE DOMAIN-CONTAINING PROTEIN"/>
    <property type="match status" value="1"/>
</dbReference>
<dbReference type="EMBL" id="CP013195">
    <property type="protein sequence ID" value="ALO48204.1"/>
    <property type="molecule type" value="Genomic_DNA"/>
</dbReference>
<dbReference type="Gene3D" id="3.40.50.1010">
    <property type="entry name" value="5'-nuclease"/>
    <property type="match status" value="1"/>
</dbReference>
<feature type="domain" description="NYN" evidence="1">
    <location>
        <begin position="14"/>
        <end position="147"/>
    </location>
</feature>
<name>A0A0S2KIT4_9BACT</name>
<reference evidence="3" key="1">
    <citation type="submission" date="2015-11" db="EMBL/GenBank/DDBJ databases">
        <authorList>
            <person name="Holder M.E."/>
            <person name="Ajami N.J."/>
            <person name="Petrosino J.F."/>
        </authorList>
    </citation>
    <scope>NUCLEOTIDE SEQUENCE [LARGE SCALE GENOMIC DNA]</scope>
    <source>
        <strain evidence="3">F0113</strain>
    </source>
</reference>
<gene>
    <name evidence="2" type="ORF">AS203_03120</name>
</gene>
<dbReference type="AlphaFoldDB" id="A0A0S2KIT4"/>
<dbReference type="KEGG" id="peo:AS203_03120"/>
<dbReference type="OrthoDB" id="9783963at2"/>
<accession>A0A0S2KIT4</accession>
<dbReference type="CDD" id="cd10146">
    <property type="entry name" value="LabA_like_C"/>
    <property type="match status" value="1"/>
</dbReference>
<dbReference type="Proteomes" id="UP000056252">
    <property type="component" value="Chromosome"/>
</dbReference>
<dbReference type="InterPro" id="IPR021139">
    <property type="entry name" value="NYN"/>
</dbReference>
<dbReference type="Gene3D" id="3.30.420.610">
    <property type="entry name" value="LOTUS domain-like"/>
    <property type="match status" value="1"/>
</dbReference>
<evidence type="ECO:0000313" key="2">
    <source>
        <dbReference type="EMBL" id="ALO48204.1"/>
    </source>
</evidence>
<proteinExistence type="predicted"/>
<dbReference type="GO" id="GO:0004540">
    <property type="term" value="F:RNA nuclease activity"/>
    <property type="evidence" value="ECO:0007669"/>
    <property type="project" value="InterPro"/>
</dbReference>
<dbReference type="STRING" id="76123.AS203_03120"/>
<dbReference type="eggNOG" id="COG1432">
    <property type="taxonomic scope" value="Bacteria"/>
</dbReference>
<sequence length="239" mass="26816">MTEKLPIQQEQASIAILIDGDNVAADKLGDIISFVSSYGNPIIRRIYADWTKSAMKRWKEEAKTFSFRLVEALSYVGVKNTTDMALVIDAMDLLHGKTVQGFCIVSSDSDYTLLAQRIREEGLLVLGYGEQKTPASLQNSCHEFRFSDKADPVQPNNNTPDYFIDRDRALFDKAFETARKGDDTVTLSLIGGELKKLMPKYKIKRYGCKTLGQLYVRLGKYELVKVGDKAVGSAIRIKQ</sequence>